<proteinExistence type="predicted"/>
<dbReference type="FunFam" id="3.40.30.10:FF:000198">
    <property type="entry name" value="Glutathione S-transferase family protein"/>
    <property type="match status" value="1"/>
</dbReference>
<dbReference type="SUPFAM" id="SSF53474">
    <property type="entry name" value="alpha/beta-Hydrolases"/>
    <property type="match status" value="1"/>
</dbReference>
<dbReference type="Pfam" id="PF24708">
    <property type="entry name" value="Lip_C"/>
    <property type="match status" value="1"/>
</dbReference>
<dbReference type="AlphaFoldDB" id="A0A3L6FL33"/>
<dbReference type="Gene3D" id="3.40.30.10">
    <property type="entry name" value="Glutaredoxin"/>
    <property type="match status" value="1"/>
</dbReference>
<organism evidence="4">
    <name type="scientific">Zea mays</name>
    <name type="common">Maize</name>
    <dbReference type="NCBI Taxonomy" id="4577"/>
    <lineage>
        <taxon>Eukaryota</taxon>
        <taxon>Viridiplantae</taxon>
        <taxon>Streptophyta</taxon>
        <taxon>Embryophyta</taxon>
        <taxon>Tracheophyta</taxon>
        <taxon>Spermatophyta</taxon>
        <taxon>Magnoliopsida</taxon>
        <taxon>Liliopsida</taxon>
        <taxon>Poales</taxon>
        <taxon>Poaceae</taxon>
        <taxon>PACMAD clade</taxon>
        <taxon>Panicoideae</taxon>
        <taxon>Andropogonodae</taxon>
        <taxon>Andropogoneae</taxon>
        <taxon>Tripsacinae</taxon>
        <taxon>Zea</taxon>
    </lineage>
</organism>
<name>A0A3L6FL33_MAIZE</name>
<evidence type="ECO:0000256" key="1">
    <source>
        <dbReference type="SAM" id="MobiDB-lite"/>
    </source>
</evidence>
<feature type="region of interest" description="Disordered" evidence="1">
    <location>
        <begin position="1"/>
        <end position="30"/>
    </location>
</feature>
<dbReference type="InterPro" id="IPR056304">
    <property type="entry name" value="Lip-like_C"/>
</dbReference>
<dbReference type="EMBL" id="NCVQ01000004">
    <property type="protein sequence ID" value="PWZ33906.1"/>
    <property type="molecule type" value="Genomic_DNA"/>
</dbReference>
<evidence type="ECO:0000259" key="3">
    <source>
        <dbReference type="Pfam" id="PF24708"/>
    </source>
</evidence>
<gene>
    <name evidence="4" type="primary">gto2_1</name>
    <name evidence="4" type="ORF">Zm00014a_000556</name>
</gene>
<dbReference type="CDD" id="cd00570">
    <property type="entry name" value="GST_N_family"/>
    <property type="match status" value="1"/>
</dbReference>
<accession>A0A3L6FL33</accession>
<dbReference type="Pfam" id="PF13409">
    <property type="entry name" value="GST_N_2"/>
    <property type="match status" value="1"/>
</dbReference>
<keyword evidence="4" id="KW-0808">Transferase</keyword>
<feature type="domain" description="Lipase-like C-terminal" evidence="3">
    <location>
        <begin position="335"/>
        <end position="410"/>
    </location>
</feature>
<dbReference type="ExpressionAtlas" id="A0A3L6FL33">
    <property type="expression patterns" value="baseline"/>
</dbReference>
<dbReference type="InterPro" id="IPR036249">
    <property type="entry name" value="Thioredoxin-like_sf"/>
</dbReference>
<feature type="domain" description="GST N-terminal" evidence="2">
    <location>
        <begin position="173"/>
        <end position="279"/>
    </location>
</feature>
<reference evidence="4" key="1">
    <citation type="journal article" date="2018" name="Nat. Genet.">
        <title>Extensive intraspecific gene order and gene structural variations between Mo17 and other maize genomes.</title>
        <authorList>
            <person name="Sun S."/>
            <person name="Zhou Y."/>
            <person name="Chen J."/>
            <person name="Shi J."/>
            <person name="Zhao H."/>
            <person name="Zhao H."/>
            <person name="Song W."/>
            <person name="Zhang M."/>
            <person name="Cui Y."/>
            <person name="Dong X."/>
            <person name="Liu H."/>
            <person name="Ma X."/>
            <person name="Jiao Y."/>
            <person name="Wang B."/>
            <person name="Wei X."/>
            <person name="Stein J.C."/>
            <person name="Glaubitz J.C."/>
            <person name="Lu F."/>
            <person name="Yu G."/>
            <person name="Liang C."/>
            <person name="Fengler K."/>
            <person name="Li B."/>
            <person name="Rafalski A."/>
            <person name="Schnable P.S."/>
            <person name="Ware D.H."/>
            <person name="Buckler E.S."/>
            <person name="Lai J."/>
        </authorList>
    </citation>
    <scope>NUCLEOTIDE SEQUENCE [LARGE SCALE GENOMIC DNA]</scope>
    <source>
        <tissue evidence="4">Seedling</tissue>
    </source>
</reference>
<feature type="compositionally biased region" description="Low complexity" evidence="1">
    <location>
        <begin position="10"/>
        <end position="25"/>
    </location>
</feature>
<dbReference type="PANTHER" id="PTHR32419">
    <property type="entry name" value="GLUTATHIONYL-HYDROQUINONE REDUCTASE"/>
    <property type="match status" value="1"/>
</dbReference>
<evidence type="ECO:0000259" key="2">
    <source>
        <dbReference type="Pfam" id="PF13409"/>
    </source>
</evidence>
<dbReference type="InterPro" id="IPR016639">
    <property type="entry name" value="GST_Omega/GSH"/>
</dbReference>
<dbReference type="Proteomes" id="UP000251960">
    <property type="component" value="Chromosome 3"/>
</dbReference>
<dbReference type="Gene3D" id="3.40.50.1820">
    <property type="entry name" value="alpha/beta hydrolase"/>
    <property type="match status" value="1"/>
</dbReference>
<dbReference type="GO" id="GO:0004364">
    <property type="term" value="F:glutathione transferase activity"/>
    <property type="evidence" value="ECO:0007669"/>
    <property type="project" value="InterPro"/>
</dbReference>
<dbReference type="SUPFAM" id="SSF52833">
    <property type="entry name" value="Thioredoxin-like"/>
    <property type="match status" value="1"/>
</dbReference>
<dbReference type="PANTHER" id="PTHR32419:SF6">
    <property type="entry name" value="GLUTATHIONE S-TRANSFERASE OMEGA-LIKE 1-RELATED"/>
    <property type="match status" value="1"/>
</dbReference>
<dbReference type="InterPro" id="IPR029058">
    <property type="entry name" value="AB_hydrolase_fold"/>
</dbReference>
<dbReference type="InterPro" id="IPR004045">
    <property type="entry name" value="Glutathione_S-Trfase_N"/>
</dbReference>
<comment type="caution">
    <text evidence="4">The sequence shown here is derived from an EMBL/GenBank/DDBJ whole genome shotgun (WGS) entry which is preliminary data.</text>
</comment>
<evidence type="ECO:0000313" key="4">
    <source>
        <dbReference type="EMBL" id="PWZ33906.1"/>
    </source>
</evidence>
<protein>
    <submittedName>
        <fullName evidence="4">Glutathione S-transferase omega-like 2</fullName>
    </submittedName>
</protein>
<sequence length="441" mass="49507">MINTTDFRASRQSASGSGSSGPSSRRLTEQELQIVRLREENRRRDEQLRAQTEQLRAQSEYYASVHTQQQQMLQLLAQQQGIPYVAPPPPPQWTFVPMGPHPPAGLVPQQPQFSTPPAQLPAPEAQMTARSALDEVTDTGAFGRSPSTFRSSVSRDRRFPAVAGRYHLYVSYACPWASRCLAFLKLKGLDHTIGVTVVKPIFERTKESDEHLGWVFPAAVDEEPGAEPDPFNGARSVRELCEIARSNYAGKPTVPVLWDKQLKTVVNNESSEIIRMLNDEFNGITRNPGLDLYPAHLRASIDEANELVYDAINNGVYKCGFAKKKDDRVLVPDLGSLTSIHDRARELFYYLKGGQVDYGEEHSKACSHNRFGRIYHTGHYPVCYEHNPVHFVGHSAGAQVVRVLQQMLADKVIHGEEWVSYSNVRAANEPIRTLKEFSKIK</sequence>